<gene>
    <name evidence="2" type="ORF">NM961_22890</name>
</gene>
<proteinExistence type="predicted"/>
<dbReference type="RefSeq" id="WP_255916756.1">
    <property type="nucleotide sequence ID" value="NZ_JANFQO010000035.1"/>
</dbReference>
<feature type="non-terminal residue" evidence="2">
    <location>
        <position position="1"/>
    </location>
</feature>
<dbReference type="EMBL" id="JANFQO010000035">
    <property type="protein sequence ID" value="MCQ4167571.1"/>
    <property type="molecule type" value="Genomic_DNA"/>
</dbReference>
<evidence type="ECO:0000313" key="3">
    <source>
        <dbReference type="Proteomes" id="UP001165498"/>
    </source>
</evidence>
<organism evidence="2 3">
    <name type="scientific">Tahibacter harae</name>
    <dbReference type="NCBI Taxonomy" id="2963937"/>
    <lineage>
        <taxon>Bacteria</taxon>
        <taxon>Pseudomonadati</taxon>
        <taxon>Pseudomonadota</taxon>
        <taxon>Gammaproteobacteria</taxon>
        <taxon>Lysobacterales</taxon>
        <taxon>Rhodanobacteraceae</taxon>
        <taxon>Tahibacter</taxon>
    </lineage>
</organism>
<dbReference type="Proteomes" id="UP001165498">
    <property type="component" value="Unassembled WGS sequence"/>
</dbReference>
<keyword evidence="3" id="KW-1185">Reference proteome</keyword>
<sequence length="116" mass="12636">GFGIRDSGFGIRDSGFGIRDSGFGIRDSGFGIRRECAAESEVSGKRNLPDFFEKKRKAPSPPSSLGGEGWGEGATINAPRRLDFRQNLQNAKNTAKTKVLRKLKRRSLTQPTPPSA</sequence>
<reference evidence="2" key="1">
    <citation type="submission" date="2022-07" db="EMBL/GenBank/DDBJ databases">
        <title>Tahibacter sp., a new gammaproteobacterium isolated from the silt sample collected at pig farm.</title>
        <authorList>
            <person name="Chen H."/>
        </authorList>
    </citation>
    <scope>NUCLEOTIDE SEQUENCE</scope>
    <source>
        <strain evidence="2">P2K</strain>
    </source>
</reference>
<protein>
    <submittedName>
        <fullName evidence="2">Uncharacterized protein</fullName>
    </submittedName>
</protein>
<evidence type="ECO:0000313" key="2">
    <source>
        <dbReference type="EMBL" id="MCQ4167571.1"/>
    </source>
</evidence>
<feature type="compositionally biased region" description="Polar residues" evidence="1">
    <location>
        <begin position="86"/>
        <end position="96"/>
    </location>
</feature>
<name>A0ABT1QZ50_9GAMM</name>
<feature type="region of interest" description="Disordered" evidence="1">
    <location>
        <begin position="47"/>
        <end position="116"/>
    </location>
</feature>
<accession>A0ABT1QZ50</accession>
<comment type="caution">
    <text evidence="2">The sequence shown here is derived from an EMBL/GenBank/DDBJ whole genome shotgun (WGS) entry which is preliminary data.</text>
</comment>
<feature type="compositionally biased region" description="Basic residues" evidence="1">
    <location>
        <begin position="98"/>
        <end position="107"/>
    </location>
</feature>
<evidence type="ECO:0000256" key="1">
    <source>
        <dbReference type="SAM" id="MobiDB-lite"/>
    </source>
</evidence>